<comment type="caution">
    <text evidence="7">The sequence shown here is derived from an EMBL/GenBank/DDBJ whole genome shotgun (WGS) entry which is preliminary data.</text>
</comment>
<evidence type="ECO:0000256" key="4">
    <source>
        <dbReference type="ARBA" id="ARBA00023239"/>
    </source>
</evidence>
<evidence type="ECO:0000313" key="8">
    <source>
        <dbReference type="Proteomes" id="UP000223071"/>
    </source>
</evidence>
<proteinExistence type="inferred from homology"/>
<dbReference type="InterPro" id="IPR023603">
    <property type="entry name" value="Low_specificity_L-TA-like"/>
</dbReference>
<dbReference type="GO" id="GO:0006567">
    <property type="term" value="P:L-threonine catabolic process"/>
    <property type="evidence" value="ECO:0007669"/>
    <property type="project" value="TreeGrafter"/>
</dbReference>
<dbReference type="PANTHER" id="PTHR48097:SF9">
    <property type="entry name" value="L-THREONINE ALDOLASE"/>
    <property type="match status" value="1"/>
</dbReference>
<dbReference type="SUPFAM" id="SSF53383">
    <property type="entry name" value="PLP-dependent transferases"/>
    <property type="match status" value="1"/>
</dbReference>
<evidence type="ECO:0000313" key="7">
    <source>
        <dbReference type="EMBL" id="PFG74445.1"/>
    </source>
</evidence>
<dbReference type="PANTHER" id="PTHR48097">
    <property type="entry name" value="L-THREONINE ALDOLASE-RELATED"/>
    <property type="match status" value="1"/>
</dbReference>
<organism evidence="7 8">
    <name type="scientific">Tepidiforma thermophila (strain KCTC 52669 / CGMCC 1.13589 / G233)</name>
    <dbReference type="NCBI Taxonomy" id="2761530"/>
    <lineage>
        <taxon>Bacteria</taxon>
        <taxon>Bacillati</taxon>
        <taxon>Chloroflexota</taxon>
        <taxon>Tepidiformia</taxon>
        <taxon>Tepidiformales</taxon>
        <taxon>Tepidiformaceae</taxon>
        <taxon>Tepidiforma</taxon>
    </lineage>
</organism>
<keyword evidence="8" id="KW-1185">Reference proteome</keyword>
<reference evidence="7 8" key="1">
    <citation type="submission" date="2017-09" db="EMBL/GenBank/DDBJ databases">
        <title>Sequencing the genomes of two abundant thermophiles in Great Basin hot springs: Thermocrinis jamiesonii and novel Chloroflexi Thermoflexus hugenholtzii.</title>
        <authorList>
            <person name="Hedlund B."/>
        </authorList>
    </citation>
    <scope>NUCLEOTIDE SEQUENCE [LARGE SCALE GENOMIC DNA]</scope>
    <source>
        <strain evidence="7 8">G233</strain>
    </source>
</reference>
<dbReference type="Gene3D" id="3.40.640.10">
    <property type="entry name" value="Type I PLP-dependent aspartate aminotransferase-like (Major domain)"/>
    <property type="match status" value="1"/>
</dbReference>
<keyword evidence="3" id="KW-0663">Pyridoxal phosphate</keyword>
<dbReference type="InterPro" id="IPR001597">
    <property type="entry name" value="ArAA_b-elim_lyase/Thr_aldolase"/>
</dbReference>
<evidence type="ECO:0000256" key="5">
    <source>
        <dbReference type="PIRSR" id="PIRSR017617-1"/>
    </source>
</evidence>
<gene>
    <name evidence="7" type="ORF">A9A59_1675</name>
</gene>
<evidence type="ECO:0000256" key="1">
    <source>
        <dbReference type="ARBA" id="ARBA00001933"/>
    </source>
</evidence>
<sequence>MTRVIDLRSDTVTRPTPPMRAAMAAAEVGDDVFGDDPTVNRLEARAAALVGKDAALFVPSGTMANLVALLAHTTPGDEVILGDQSHIFQYEVGGVARVAGLVTRTLPNLADGSLAPDEVERAIRPQTIHSPGTRLLCLENTHNRCGGAALSAAATAELAGVARARGVAVHLDGARMFNASVALGTPVELLAAPCDSVSFCFSKGLGAPVGSVLCGSREFIARARRFRKLLGGGMRQAGVLAAAALYALDHHIGRLADDHANARHLASGLAAIGPFRPVPPQTNIVVVEVLQGDVDDWLRKFEQAGVLAVSFGPGRFRMVTHLDVSRTDIDEALARISRVAGATVH</sequence>
<feature type="modified residue" description="N6-(pyridoxal phosphate)lysine" evidence="5">
    <location>
        <position position="203"/>
    </location>
</feature>
<dbReference type="FunFam" id="3.40.640.10:FF:000030">
    <property type="entry name" value="Low-specificity L-threonine aldolase"/>
    <property type="match status" value="1"/>
</dbReference>
<dbReference type="Pfam" id="PF01212">
    <property type="entry name" value="Beta_elim_lyase"/>
    <property type="match status" value="1"/>
</dbReference>
<dbReference type="GO" id="GO:0006545">
    <property type="term" value="P:glycine biosynthetic process"/>
    <property type="evidence" value="ECO:0007669"/>
    <property type="project" value="TreeGrafter"/>
</dbReference>
<accession>A0A2A9HHH8</accession>
<dbReference type="InterPro" id="IPR015422">
    <property type="entry name" value="PyrdxlP-dep_Trfase_small"/>
</dbReference>
<dbReference type="NCBIfam" id="NF007825">
    <property type="entry name" value="PRK10534.1"/>
    <property type="match status" value="1"/>
</dbReference>
<dbReference type="AlphaFoldDB" id="A0A2A9HHH8"/>
<dbReference type="NCBIfam" id="NF041359">
    <property type="entry name" value="GntG_guanitoxin"/>
    <property type="match status" value="1"/>
</dbReference>
<comment type="similarity">
    <text evidence="2">Belongs to the threonine aldolase family.</text>
</comment>
<comment type="cofactor">
    <cofactor evidence="1">
        <name>pyridoxal 5'-phosphate</name>
        <dbReference type="ChEBI" id="CHEBI:597326"/>
    </cofactor>
</comment>
<dbReference type="GO" id="GO:0008732">
    <property type="term" value="F:L-allo-threonine aldolase activity"/>
    <property type="evidence" value="ECO:0007669"/>
    <property type="project" value="TreeGrafter"/>
</dbReference>
<dbReference type="EMBL" id="PDJQ01000001">
    <property type="protein sequence ID" value="PFG74445.1"/>
    <property type="molecule type" value="Genomic_DNA"/>
</dbReference>
<dbReference type="Proteomes" id="UP000223071">
    <property type="component" value="Unassembled WGS sequence"/>
</dbReference>
<dbReference type="InterPro" id="IPR015424">
    <property type="entry name" value="PyrdxlP-dep_Trfase"/>
</dbReference>
<evidence type="ECO:0000256" key="2">
    <source>
        <dbReference type="ARBA" id="ARBA00006966"/>
    </source>
</evidence>
<evidence type="ECO:0000259" key="6">
    <source>
        <dbReference type="Pfam" id="PF01212"/>
    </source>
</evidence>
<dbReference type="Gene3D" id="3.90.1150.10">
    <property type="entry name" value="Aspartate Aminotransferase, domain 1"/>
    <property type="match status" value="1"/>
</dbReference>
<evidence type="ECO:0000256" key="3">
    <source>
        <dbReference type="ARBA" id="ARBA00022898"/>
    </source>
</evidence>
<dbReference type="GO" id="GO:0005829">
    <property type="term" value="C:cytosol"/>
    <property type="evidence" value="ECO:0007669"/>
    <property type="project" value="TreeGrafter"/>
</dbReference>
<dbReference type="InterPro" id="IPR015421">
    <property type="entry name" value="PyrdxlP-dep_Trfase_major"/>
</dbReference>
<feature type="domain" description="Aromatic amino acid beta-eliminating lyase/threonine aldolase" evidence="6">
    <location>
        <begin position="6"/>
        <end position="289"/>
    </location>
</feature>
<dbReference type="CDD" id="cd06502">
    <property type="entry name" value="TA_like"/>
    <property type="match status" value="1"/>
</dbReference>
<keyword evidence="4" id="KW-0456">Lyase</keyword>
<dbReference type="PIRSF" id="PIRSF017617">
    <property type="entry name" value="Thr_aldolase"/>
    <property type="match status" value="1"/>
</dbReference>
<name>A0A2A9HHH8_TEPT2</name>
<protein>
    <submittedName>
        <fullName evidence="7">L-threonine aldolase</fullName>
    </submittedName>
</protein>